<protein>
    <recommendedName>
        <fullName evidence="5">tRNA pseudouridine synthase B</fullName>
        <ecNumber evidence="5">5.4.99.25</ecNumber>
    </recommendedName>
    <alternativeName>
        <fullName evidence="5">tRNA pseudouridine(55) synthase</fullName>
        <shortName evidence="5">Psi55 synthase</shortName>
    </alternativeName>
    <alternativeName>
        <fullName evidence="5">tRNA pseudouridylate synthase</fullName>
    </alternativeName>
    <alternativeName>
        <fullName evidence="5">tRNA-uridine isomerase</fullName>
    </alternativeName>
</protein>
<feature type="active site" description="Nucleophile" evidence="5">
    <location>
        <position position="38"/>
    </location>
</feature>
<name>A0A1F7Z1V5_9BACT</name>
<dbReference type="InterPro" id="IPR014780">
    <property type="entry name" value="tRNA_psdUridine_synth_TruB"/>
</dbReference>
<dbReference type="HAMAP" id="MF_01080">
    <property type="entry name" value="TruB_bact"/>
    <property type="match status" value="1"/>
</dbReference>
<sequence>MDSLILVNKPKGMTSHDVVDVVRKITGERRVGHAGTLDPNATGLLIVGVGREATKKLGDLTKNTKKTYEAEIILGANSTTDDSEGEITKQDDKRLSYEEIKKTLESFVGEQMQTPPAYSAIKLKGRKAYELARQGKTFELAPRKVIVYTLKLLDYNYPVLKIKCEVSSGTYIRALARDIGTELGTGAYLKELRRTKIGKYDIKDAVEINDIKP</sequence>
<organism evidence="8 9">
    <name type="scientific">Candidatus Woesebacteria bacterium RIFCSPHIGHO2_01_FULL_44_21</name>
    <dbReference type="NCBI Taxonomy" id="1802503"/>
    <lineage>
        <taxon>Bacteria</taxon>
        <taxon>Candidatus Woeseibacteriota</taxon>
    </lineage>
</organism>
<comment type="function">
    <text evidence="5">Responsible for synthesis of pseudouridine from uracil-55 in the psi GC loop of transfer RNAs.</text>
</comment>
<dbReference type="GO" id="GO:0031119">
    <property type="term" value="P:tRNA pseudouridine synthesis"/>
    <property type="evidence" value="ECO:0007669"/>
    <property type="project" value="UniProtKB-UniRule"/>
</dbReference>
<dbReference type="Gene3D" id="3.30.2350.10">
    <property type="entry name" value="Pseudouridine synthase"/>
    <property type="match status" value="1"/>
</dbReference>
<evidence type="ECO:0000256" key="2">
    <source>
        <dbReference type="ARBA" id="ARBA00005642"/>
    </source>
</evidence>
<evidence type="ECO:0000259" key="6">
    <source>
        <dbReference type="Pfam" id="PF01509"/>
    </source>
</evidence>
<dbReference type="NCBIfam" id="TIGR00431">
    <property type="entry name" value="TruB"/>
    <property type="match status" value="1"/>
</dbReference>
<dbReference type="SUPFAM" id="SSF55120">
    <property type="entry name" value="Pseudouridine synthase"/>
    <property type="match status" value="1"/>
</dbReference>
<evidence type="ECO:0000256" key="5">
    <source>
        <dbReference type="HAMAP-Rule" id="MF_01080"/>
    </source>
</evidence>
<comment type="caution">
    <text evidence="8">The sequence shown here is derived from an EMBL/GenBank/DDBJ whole genome shotgun (WGS) entry which is preliminary data.</text>
</comment>
<keyword evidence="3 5" id="KW-0819">tRNA processing</keyword>
<evidence type="ECO:0000256" key="3">
    <source>
        <dbReference type="ARBA" id="ARBA00022694"/>
    </source>
</evidence>
<evidence type="ECO:0000313" key="9">
    <source>
        <dbReference type="Proteomes" id="UP000178870"/>
    </source>
</evidence>
<gene>
    <name evidence="5" type="primary">truB</name>
    <name evidence="8" type="ORF">A2803_04915</name>
</gene>
<dbReference type="GO" id="GO:0160148">
    <property type="term" value="F:tRNA pseudouridine(55) synthase activity"/>
    <property type="evidence" value="ECO:0007669"/>
    <property type="project" value="UniProtKB-EC"/>
</dbReference>
<proteinExistence type="inferred from homology"/>
<dbReference type="EC" id="5.4.99.25" evidence="5"/>
<dbReference type="PANTHER" id="PTHR13767">
    <property type="entry name" value="TRNA-PSEUDOURIDINE SYNTHASE"/>
    <property type="match status" value="1"/>
</dbReference>
<comment type="similarity">
    <text evidence="2 5">Belongs to the pseudouridine synthase TruB family. Type 1 subfamily.</text>
</comment>
<dbReference type="PANTHER" id="PTHR13767:SF2">
    <property type="entry name" value="PSEUDOURIDYLATE SYNTHASE TRUB1"/>
    <property type="match status" value="1"/>
</dbReference>
<evidence type="ECO:0000256" key="4">
    <source>
        <dbReference type="ARBA" id="ARBA00023235"/>
    </source>
</evidence>
<feature type="domain" description="tRNA pseudouridylate synthase B C-terminal" evidence="7">
    <location>
        <begin position="173"/>
        <end position="212"/>
    </location>
</feature>
<dbReference type="Proteomes" id="UP000178870">
    <property type="component" value="Unassembled WGS sequence"/>
</dbReference>
<evidence type="ECO:0000256" key="1">
    <source>
        <dbReference type="ARBA" id="ARBA00000385"/>
    </source>
</evidence>
<accession>A0A1F7Z1V5</accession>
<dbReference type="EMBL" id="MGGP01000001">
    <property type="protein sequence ID" value="OGM33507.1"/>
    <property type="molecule type" value="Genomic_DNA"/>
</dbReference>
<feature type="domain" description="Pseudouridine synthase II N-terminal" evidence="6">
    <location>
        <begin position="23"/>
        <end position="172"/>
    </location>
</feature>
<dbReference type="GO" id="GO:0003723">
    <property type="term" value="F:RNA binding"/>
    <property type="evidence" value="ECO:0007669"/>
    <property type="project" value="InterPro"/>
</dbReference>
<dbReference type="AlphaFoldDB" id="A0A1F7Z1V5"/>
<dbReference type="CDD" id="cd02573">
    <property type="entry name" value="PseudoU_synth_EcTruB"/>
    <property type="match status" value="1"/>
</dbReference>
<comment type="catalytic activity">
    <reaction evidence="1 5">
        <text>uridine(55) in tRNA = pseudouridine(55) in tRNA</text>
        <dbReference type="Rhea" id="RHEA:42532"/>
        <dbReference type="Rhea" id="RHEA-COMP:10101"/>
        <dbReference type="Rhea" id="RHEA-COMP:10102"/>
        <dbReference type="ChEBI" id="CHEBI:65314"/>
        <dbReference type="ChEBI" id="CHEBI:65315"/>
        <dbReference type="EC" id="5.4.99.25"/>
    </reaction>
</comment>
<evidence type="ECO:0000259" key="7">
    <source>
        <dbReference type="Pfam" id="PF16198"/>
    </source>
</evidence>
<dbReference type="InterPro" id="IPR020103">
    <property type="entry name" value="PsdUridine_synth_cat_dom_sf"/>
</dbReference>
<dbReference type="InterPro" id="IPR032819">
    <property type="entry name" value="TruB_C"/>
</dbReference>
<dbReference type="Pfam" id="PF16198">
    <property type="entry name" value="TruB_C_2"/>
    <property type="match status" value="1"/>
</dbReference>
<dbReference type="Pfam" id="PF01509">
    <property type="entry name" value="TruB_N"/>
    <property type="match status" value="1"/>
</dbReference>
<reference evidence="8 9" key="1">
    <citation type="journal article" date="2016" name="Nat. Commun.">
        <title>Thousands of microbial genomes shed light on interconnected biogeochemical processes in an aquifer system.</title>
        <authorList>
            <person name="Anantharaman K."/>
            <person name="Brown C.T."/>
            <person name="Hug L.A."/>
            <person name="Sharon I."/>
            <person name="Castelle C.J."/>
            <person name="Probst A.J."/>
            <person name="Thomas B.C."/>
            <person name="Singh A."/>
            <person name="Wilkins M.J."/>
            <person name="Karaoz U."/>
            <person name="Brodie E.L."/>
            <person name="Williams K.H."/>
            <person name="Hubbard S.S."/>
            <person name="Banfield J.F."/>
        </authorList>
    </citation>
    <scope>NUCLEOTIDE SEQUENCE [LARGE SCALE GENOMIC DNA]</scope>
</reference>
<evidence type="ECO:0000313" key="8">
    <source>
        <dbReference type="EMBL" id="OGM33507.1"/>
    </source>
</evidence>
<dbReference type="GO" id="GO:1990481">
    <property type="term" value="P:mRNA pseudouridine synthesis"/>
    <property type="evidence" value="ECO:0007669"/>
    <property type="project" value="TreeGrafter"/>
</dbReference>
<dbReference type="InterPro" id="IPR002501">
    <property type="entry name" value="PsdUridine_synth_N"/>
</dbReference>
<keyword evidence="4 5" id="KW-0413">Isomerase</keyword>